<keyword evidence="1" id="KW-0479">Metal-binding</keyword>
<evidence type="ECO:0000256" key="1">
    <source>
        <dbReference type="ARBA" id="ARBA00022723"/>
    </source>
</evidence>
<proteinExistence type="predicted"/>
<dbReference type="GO" id="GO:0016706">
    <property type="term" value="F:2-oxoglutarate-dependent dioxygenase activity"/>
    <property type="evidence" value="ECO:0007669"/>
    <property type="project" value="UniProtKB-ARBA"/>
</dbReference>
<evidence type="ECO:0000256" key="4">
    <source>
        <dbReference type="ARBA" id="ARBA00023004"/>
    </source>
</evidence>
<protein>
    <submittedName>
        <fullName evidence="5">Protein CsiD</fullName>
    </submittedName>
</protein>
<dbReference type="OrthoDB" id="8954293at2"/>
<dbReference type="AlphaFoldDB" id="A0A1Q9HJT6"/>
<dbReference type="InterPro" id="IPR015038">
    <property type="entry name" value="GlaH"/>
</dbReference>
<dbReference type="STRING" id="1381081.BIY22_06220"/>
<accession>A0A1Q9HJT6</accession>
<keyword evidence="2" id="KW-0223">Dioxygenase</keyword>
<dbReference type="GO" id="GO:0050498">
    <property type="term" value="F:oxidoreductase activity, acting on paired donors, with incorporation or reduction of molecular oxygen, with 2-oxoglutarate as one donor, and the other dehydrogenated"/>
    <property type="evidence" value="ECO:0007669"/>
    <property type="project" value="InterPro"/>
</dbReference>
<organism evidence="5 6">
    <name type="scientific">Vibrio panuliri</name>
    <dbReference type="NCBI Taxonomy" id="1381081"/>
    <lineage>
        <taxon>Bacteria</taxon>
        <taxon>Pseudomonadati</taxon>
        <taxon>Pseudomonadota</taxon>
        <taxon>Gammaproteobacteria</taxon>
        <taxon>Vibrionales</taxon>
        <taxon>Vibrionaceae</taxon>
        <taxon>Vibrio</taxon>
    </lineage>
</organism>
<dbReference type="Gene3D" id="3.60.130.10">
    <property type="entry name" value="Clavaminate synthase-like"/>
    <property type="match status" value="1"/>
</dbReference>
<name>A0A1Q9HJT6_9VIBR</name>
<evidence type="ECO:0000256" key="2">
    <source>
        <dbReference type="ARBA" id="ARBA00022964"/>
    </source>
</evidence>
<dbReference type="RefSeq" id="WP_075708344.1">
    <property type="nucleotide sequence ID" value="NZ_MJMJ01000012.1"/>
</dbReference>
<dbReference type="NCBIfam" id="NF002814">
    <property type="entry name" value="PRK02963.1"/>
    <property type="match status" value="1"/>
</dbReference>
<evidence type="ECO:0000256" key="3">
    <source>
        <dbReference type="ARBA" id="ARBA00023002"/>
    </source>
</evidence>
<evidence type="ECO:0000313" key="5">
    <source>
        <dbReference type="EMBL" id="OLQ90585.1"/>
    </source>
</evidence>
<sequence length="319" mass="37321">MNIAKVFNHNVEERCGFNVSDHPENARLQVVTLSKETLDTFADLIQNYSLQSLEYKPFLRFAVADALDKACEYQLGKFLVELMEDRERAAFLLEPSEEATEFFEDSDAQRDFFVILSTAISHLIGLPNFDAMYGKYYARFTVKNADNSDSYLRQAHRRMELHNDGTYVDERTDFVLMMKMDEKNMQMGDSLLLHVDDWQDLEKFYHHPMAKQNIVWSAPPSKNVGYSIEHPVFFEEDKNGKPHMLFIDQFAQPQNMQQGLYLHQMSESLESDSNCFNVRVRIGSMLVVQNHCWLHGRDKFVAHEGLKRELLRQRGHFTR</sequence>
<keyword evidence="4" id="KW-0408">Iron</keyword>
<dbReference type="Pfam" id="PF08943">
    <property type="entry name" value="CsiD"/>
    <property type="match status" value="1"/>
</dbReference>
<dbReference type="InterPro" id="IPR042098">
    <property type="entry name" value="TauD-like_sf"/>
</dbReference>
<gene>
    <name evidence="5" type="ORF">BIY22_06220</name>
</gene>
<comment type="caution">
    <text evidence="5">The sequence shown here is derived from an EMBL/GenBank/DDBJ whole genome shotgun (WGS) entry which is preliminary data.</text>
</comment>
<dbReference type="SUPFAM" id="SSF51197">
    <property type="entry name" value="Clavaminate synthase-like"/>
    <property type="match status" value="1"/>
</dbReference>
<dbReference type="Proteomes" id="UP000186313">
    <property type="component" value="Unassembled WGS sequence"/>
</dbReference>
<reference evidence="5 6" key="1">
    <citation type="submission" date="2016-09" db="EMBL/GenBank/DDBJ databases">
        <title>Genomic Taxonomy of the Vibrionaceae.</title>
        <authorList>
            <person name="Gonzalez-Castillo A."/>
            <person name="Gomez-Gil B."/>
            <person name="Enciso-Ibarra K."/>
        </authorList>
    </citation>
    <scope>NUCLEOTIDE SEQUENCE [LARGE SCALE GENOMIC DNA]</scope>
    <source>
        <strain evidence="5 6">CAIM 703</strain>
    </source>
</reference>
<keyword evidence="3" id="KW-0560">Oxidoreductase</keyword>
<evidence type="ECO:0000313" key="6">
    <source>
        <dbReference type="Proteomes" id="UP000186313"/>
    </source>
</evidence>
<dbReference type="EMBL" id="MJMJ01000012">
    <property type="protein sequence ID" value="OLQ90585.1"/>
    <property type="molecule type" value="Genomic_DNA"/>
</dbReference>
<dbReference type="GO" id="GO:0005506">
    <property type="term" value="F:iron ion binding"/>
    <property type="evidence" value="ECO:0007669"/>
    <property type="project" value="InterPro"/>
</dbReference>